<name>A0AAN9AAL9_HALRR</name>
<evidence type="ECO:0000256" key="3">
    <source>
        <dbReference type="ARBA" id="ARBA00023157"/>
    </source>
</evidence>
<dbReference type="PROSITE" id="PS52011">
    <property type="entry name" value="PEPTIDASE_M2"/>
    <property type="match status" value="1"/>
</dbReference>
<accession>A0AAN9AAL9</accession>
<dbReference type="EMBL" id="JAXCGZ010009650">
    <property type="protein sequence ID" value="KAK7076477.1"/>
    <property type="molecule type" value="Genomic_DNA"/>
</dbReference>
<proteinExistence type="inferred from homology"/>
<keyword evidence="4" id="KW-0325">Glycoprotein</keyword>
<gene>
    <name evidence="8" type="ORF">SK128_016580</name>
</gene>
<comment type="caution">
    <text evidence="8">The sequence shown here is derived from an EMBL/GenBank/DDBJ whole genome shotgun (WGS) entry which is preliminary data.</text>
</comment>
<protein>
    <submittedName>
        <fullName evidence="8">Uncharacterized protein</fullName>
    </submittedName>
</protein>
<organism evidence="8 9">
    <name type="scientific">Halocaridina rubra</name>
    <name type="common">Hawaiian red shrimp</name>
    <dbReference type="NCBI Taxonomy" id="373956"/>
    <lineage>
        <taxon>Eukaryota</taxon>
        <taxon>Metazoa</taxon>
        <taxon>Ecdysozoa</taxon>
        <taxon>Arthropoda</taxon>
        <taxon>Crustacea</taxon>
        <taxon>Multicrustacea</taxon>
        <taxon>Malacostraca</taxon>
        <taxon>Eumalacostraca</taxon>
        <taxon>Eucarida</taxon>
        <taxon>Decapoda</taxon>
        <taxon>Pleocyemata</taxon>
        <taxon>Caridea</taxon>
        <taxon>Atyoidea</taxon>
        <taxon>Atyidae</taxon>
        <taxon>Halocaridina</taxon>
    </lineage>
</organism>
<evidence type="ECO:0000256" key="4">
    <source>
        <dbReference type="ARBA" id="ARBA00023180"/>
    </source>
</evidence>
<dbReference type="AlphaFoldDB" id="A0AAN9AAL9"/>
<dbReference type="SUPFAM" id="SSF55486">
    <property type="entry name" value="Metalloproteases ('zincins'), catalytic domain"/>
    <property type="match status" value="1"/>
</dbReference>
<feature type="chain" id="PRO_5042879994" evidence="7">
    <location>
        <begin position="25"/>
        <end position="250"/>
    </location>
</feature>
<feature type="disulfide bond" evidence="5 6">
    <location>
        <begin position="159"/>
        <end position="167"/>
    </location>
</feature>
<sequence>MNSSSTFRVMILLVWLCVLYGVTAKPQDNPIHSIGHTHVNGTTLEEEARVFLEEIDRRETQECTAATFAAWQHDSDITESHRREKEAAQLKYAAWHKTMWQRVQDEWKDRWENLNDPFLKRQFKFHSVLGVAALPKNDLEKYNSLLLDMETMYSTAKICDYKSKKKCDLSLEPDLTRILHMSRDYKELEHVWKQWRHNSGRLMRDHYKLFVRLANKAAKLNEATNLGEQAKVTQCLSKGRHFLSFINVPQ</sequence>
<comment type="similarity">
    <text evidence="1 6">Belongs to the peptidase M2 family.</text>
</comment>
<dbReference type="Pfam" id="PF01401">
    <property type="entry name" value="Peptidase_M2"/>
    <property type="match status" value="1"/>
</dbReference>
<dbReference type="InterPro" id="IPR001548">
    <property type="entry name" value="Peptidase_M2"/>
</dbReference>
<comment type="caution">
    <text evidence="6">Lacks conserved residue(s) required for the propagation of feature annotation.</text>
</comment>
<evidence type="ECO:0000256" key="6">
    <source>
        <dbReference type="PROSITE-ProRule" id="PRU01355"/>
    </source>
</evidence>
<dbReference type="PANTHER" id="PTHR10514:SF27">
    <property type="entry name" value="ANGIOTENSIN-CONVERTING ENZYME"/>
    <property type="match status" value="1"/>
</dbReference>
<evidence type="ECO:0000313" key="8">
    <source>
        <dbReference type="EMBL" id="KAK7076477.1"/>
    </source>
</evidence>
<evidence type="ECO:0000313" key="9">
    <source>
        <dbReference type="Proteomes" id="UP001381693"/>
    </source>
</evidence>
<feature type="signal peptide" evidence="7">
    <location>
        <begin position="1"/>
        <end position="24"/>
    </location>
</feature>
<dbReference type="GO" id="GO:0005886">
    <property type="term" value="C:plasma membrane"/>
    <property type="evidence" value="ECO:0007669"/>
    <property type="project" value="TreeGrafter"/>
</dbReference>
<dbReference type="PANTHER" id="PTHR10514">
    <property type="entry name" value="ANGIOTENSIN-CONVERTING ENZYME"/>
    <property type="match status" value="1"/>
</dbReference>
<evidence type="ECO:0000256" key="5">
    <source>
        <dbReference type="PIRSR" id="PIRSR601548-4"/>
    </source>
</evidence>
<reference evidence="8 9" key="1">
    <citation type="submission" date="2023-11" db="EMBL/GenBank/DDBJ databases">
        <title>Halocaridina rubra genome assembly.</title>
        <authorList>
            <person name="Smith C."/>
        </authorList>
    </citation>
    <scope>NUCLEOTIDE SEQUENCE [LARGE SCALE GENOMIC DNA]</scope>
    <source>
        <strain evidence="8">EP-1</strain>
        <tissue evidence="8">Whole</tissue>
    </source>
</reference>
<dbReference type="GO" id="GO:0008237">
    <property type="term" value="F:metallopeptidase activity"/>
    <property type="evidence" value="ECO:0007669"/>
    <property type="project" value="InterPro"/>
</dbReference>
<dbReference type="GO" id="GO:0008241">
    <property type="term" value="F:peptidyl-dipeptidase activity"/>
    <property type="evidence" value="ECO:0007669"/>
    <property type="project" value="InterPro"/>
</dbReference>
<evidence type="ECO:0000256" key="2">
    <source>
        <dbReference type="ARBA" id="ARBA00022729"/>
    </source>
</evidence>
<keyword evidence="9" id="KW-1185">Reference proteome</keyword>
<keyword evidence="3 5" id="KW-1015">Disulfide bond</keyword>
<keyword evidence="2 7" id="KW-0732">Signal</keyword>
<dbReference type="GO" id="GO:0006508">
    <property type="term" value="P:proteolysis"/>
    <property type="evidence" value="ECO:0007669"/>
    <property type="project" value="InterPro"/>
</dbReference>
<evidence type="ECO:0000256" key="1">
    <source>
        <dbReference type="ARBA" id="ARBA00008139"/>
    </source>
</evidence>
<evidence type="ECO:0000256" key="7">
    <source>
        <dbReference type="SAM" id="SignalP"/>
    </source>
</evidence>
<dbReference type="Proteomes" id="UP001381693">
    <property type="component" value="Unassembled WGS sequence"/>
</dbReference>